<evidence type="ECO:0000256" key="4">
    <source>
        <dbReference type="ARBA" id="ARBA00022692"/>
    </source>
</evidence>
<sequence>MKVCIPAMIYTIQNNLFYLGRSTDPPIFQVTSQLKIFTTAIFSVMILHKRLSTTQWFALFSGFSAVLVASLLSGFAGIYFEKILKGSAPVSVWMRNVQMAIFAIPSSLLASLVQVGFFE</sequence>
<proteinExistence type="inferred from homology"/>
<dbReference type="InterPro" id="IPR007271">
    <property type="entry name" value="Nuc_sug_transpt"/>
</dbReference>
<feature type="transmembrane region" description="Helical" evidence="7">
    <location>
        <begin position="100"/>
        <end position="118"/>
    </location>
</feature>
<evidence type="ECO:0000256" key="5">
    <source>
        <dbReference type="ARBA" id="ARBA00022989"/>
    </source>
</evidence>
<dbReference type="Pfam" id="PF04142">
    <property type="entry name" value="Nuc_sug_transp"/>
    <property type="match status" value="2"/>
</dbReference>
<dbReference type="GO" id="GO:0015165">
    <property type="term" value="F:pyrimidine nucleotide-sugar transmembrane transporter activity"/>
    <property type="evidence" value="ECO:0007669"/>
    <property type="project" value="InterPro"/>
</dbReference>
<dbReference type="GO" id="GO:0000139">
    <property type="term" value="C:Golgi membrane"/>
    <property type="evidence" value="ECO:0007669"/>
    <property type="project" value="InterPro"/>
</dbReference>
<keyword evidence="3" id="KW-0813">Transport</keyword>
<dbReference type="PANTHER" id="PTHR10231">
    <property type="entry name" value="NUCLEOTIDE-SUGAR TRANSMEMBRANE TRANSPORTER"/>
    <property type="match status" value="1"/>
</dbReference>
<evidence type="ECO:0000256" key="3">
    <source>
        <dbReference type="ARBA" id="ARBA00022597"/>
    </source>
</evidence>
<feature type="transmembrane region" description="Helical" evidence="7">
    <location>
        <begin position="56"/>
        <end position="80"/>
    </location>
</feature>
<dbReference type="AlphaFoldDB" id="A0A914R811"/>
<evidence type="ECO:0000313" key="9">
    <source>
        <dbReference type="WBParaSite" id="PEQ_0000259601-mRNA-1"/>
    </source>
</evidence>
<comment type="subcellular location">
    <subcellularLocation>
        <location evidence="1">Membrane</location>
        <topology evidence="1">Multi-pass membrane protein</topology>
    </subcellularLocation>
</comment>
<evidence type="ECO:0000256" key="7">
    <source>
        <dbReference type="SAM" id="Phobius"/>
    </source>
</evidence>
<evidence type="ECO:0000256" key="2">
    <source>
        <dbReference type="ARBA" id="ARBA00009976"/>
    </source>
</evidence>
<evidence type="ECO:0000256" key="6">
    <source>
        <dbReference type="ARBA" id="ARBA00023136"/>
    </source>
</evidence>
<comment type="similarity">
    <text evidence="2">Belongs to the nucleotide-sugar transporter family. SLC35A subfamily.</text>
</comment>
<dbReference type="Proteomes" id="UP000887564">
    <property type="component" value="Unplaced"/>
</dbReference>
<keyword evidence="3" id="KW-0762">Sugar transport</keyword>
<dbReference type="WBParaSite" id="PEQ_0000259601-mRNA-1">
    <property type="protein sequence ID" value="PEQ_0000259601-mRNA-1"/>
    <property type="gene ID" value="PEQ_0000259601"/>
</dbReference>
<dbReference type="InterPro" id="IPR037185">
    <property type="entry name" value="EmrE-like"/>
</dbReference>
<keyword evidence="6 7" id="KW-0472">Membrane</keyword>
<keyword evidence="4 7" id="KW-0812">Transmembrane</keyword>
<protein>
    <submittedName>
        <fullName evidence="9">Sugar phosphate transporter domain-containing protein</fullName>
    </submittedName>
</protein>
<keyword evidence="8" id="KW-1185">Reference proteome</keyword>
<dbReference type="SUPFAM" id="SSF103481">
    <property type="entry name" value="Multidrug resistance efflux transporter EmrE"/>
    <property type="match status" value="1"/>
</dbReference>
<organism evidence="8 9">
    <name type="scientific">Parascaris equorum</name>
    <name type="common">Equine roundworm</name>
    <dbReference type="NCBI Taxonomy" id="6256"/>
    <lineage>
        <taxon>Eukaryota</taxon>
        <taxon>Metazoa</taxon>
        <taxon>Ecdysozoa</taxon>
        <taxon>Nematoda</taxon>
        <taxon>Chromadorea</taxon>
        <taxon>Rhabditida</taxon>
        <taxon>Spirurina</taxon>
        <taxon>Ascaridomorpha</taxon>
        <taxon>Ascaridoidea</taxon>
        <taxon>Ascarididae</taxon>
        <taxon>Parascaris</taxon>
    </lineage>
</organism>
<reference evidence="9" key="1">
    <citation type="submission" date="2022-11" db="UniProtKB">
        <authorList>
            <consortium name="WormBaseParasite"/>
        </authorList>
    </citation>
    <scope>IDENTIFICATION</scope>
</reference>
<evidence type="ECO:0000256" key="1">
    <source>
        <dbReference type="ARBA" id="ARBA00004141"/>
    </source>
</evidence>
<accession>A0A914R811</accession>
<name>A0A914R811_PAREQ</name>
<keyword evidence="5 7" id="KW-1133">Transmembrane helix</keyword>
<evidence type="ECO:0000313" key="8">
    <source>
        <dbReference type="Proteomes" id="UP000887564"/>
    </source>
</evidence>